<proteinExistence type="predicted"/>
<evidence type="ECO:0000313" key="5">
    <source>
        <dbReference type="RefSeq" id="XP_003746050.1"/>
    </source>
</evidence>
<reference evidence="5" key="1">
    <citation type="submission" date="2025-08" db="UniProtKB">
        <authorList>
            <consortium name="RefSeq"/>
        </authorList>
    </citation>
    <scope>IDENTIFICATION</scope>
</reference>
<organism evidence="4 5">
    <name type="scientific">Galendromus occidentalis</name>
    <name type="common">western predatory mite</name>
    <dbReference type="NCBI Taxonomy" id="34638"/>
    <lineage>
        <taxon>Eukaryota</taxon>
        <taxon>Metazoa</taxon>
        <taxon>Ecdysozoa</taxon>
        <taxon>Arthropoda</taxon>
        <taxon>Chelicerata</taxon>
        <taxon>Arachnida</taxon>
        <taxon>Acari</taxon>
        <taxon>Parasitiformes</taxon>
        <taxon>Mesostigmata</taxon>
        <taxon>Gamasina</taxon>
        <taxon>Phytoseioidea</taxon>
        <taxon>Phytoseiidae</taxon>
        <taxon>Typhlodrominae</taxon>
        <taxon>Galendromus</taxon>
    </lineage>
</organism>
<dbReference type="Pfam" id="PF04421">
    <property type="entry name" value="Mss4"/>
    <property type="match status" value="1"/>
</dbReference>
<dbReference type="SUPFAM" id="SSF51316">
    <property type="entry name" value="Mss4-like"/>
    <property type="match status" value="1"/>
</dbReference>
<evidence type="ECO:0000256" key="2">
    <source>
        <dbReference type="ARBA" id="ARBA00022658"/>
    </source>
</evidence>
<dbReference type="AlphaFoldDB" id="A0AAJ6VZE3"/>
<keyword evidence="3" id="KW-0653">Protein transport</keyword>
<protein>
    <submittedName>
        <fullName evidence="5">Guanine nucleotide exchange factor MSS4 homolog</fullName>
    </submittedName>
</protein>
<dbReference type="Proteomes" id="UP000694867">
    <property type="component" value="Unplaced"/>
</dbReference>
<dbReference type="PANTHER" id="PTHR13276:SF0">
    <property type="entry name" value="GUANINE NUCLEOTIDE EXCHANGE FACTOR MSS4"/>
    <property type="match status" value="1"/>
</dbReference>
<dbReference type="InterPro" id="IPR007515">
    <property type="entry name" value="Mss4"/>
</dbReference>
<accession>A0AAJ6VZE3</accession>
<dbReference type="GO" id="GO:0008270">
    <property type="term" value="F:zinc ion binding"/>
    <property type="evidence" value="ECO:0007669"/>
    <property type="project" value="TreeGrafter"/>
</dbReference>
<dbReference type="PROSITE" id="PS51796">
    <property type="entry name" value="MSS4"/>
    <property type="match status" value="1"/>
</dbReference>
<dbReference type="InterPro" id="IPR011323">
    <property type="entry name" value="Mss4/transl-control_tumour"/>
</dbReference>
<dbReference type="InterPro" id="IPR011057">
    <property type="entry name" value="Mss4-like_sf"/>
</dbReference>
<dbReference type="GO" id="GO:0015031">
    <property type="term" value="P:protein transport"/>
    <property type="evidence" value="ECO:0007669"/>
    <property type="project" value="UniProtKB-KW"/>
</dbReference>
<dbReference type="KEGG" id="goe:100903086"/>
<evidence type="ECO:0000256" key="1">
    <source>
        <dbReference type="ARBA" id="ARBA00022448"/>
    </source>
</evidence>
<dbReference type="GO" id="GO:0005085">
    <property type="term" value="F:guanyl-nucleotide exchange factor activity"/>
    <property type="evidence" value="ECO:0007669"/>
    <property type="project" value="UniProtKB-KW"/>
</dbReference>
<dbReference type="RefSeq" id="XP_003746050.1">
    <property type="nucleotide sequence ID" value="XM_003746002.2"/>
</dbReference>
<keyword evidence="2" id="KW-0344">Guanine-nucleotide releasing factor</keyword>
<gene>
    <name evidence="5" type="primary">LOC100903086</name>
</gene>
<dbReference type="GO" id="GO:0007264">
    <property type="term" value="P:small GTPase-mediated signal transduction"/>
    <property type="evidence" value="ECO:0007669"/>
    <property type="project" value="InterPro"/>
</dbReference>
<sequence length="114" mass="12902">MSTEIVRDGKNKFQIQCPHCSSRILCEQTGAYLKQEMQVPKPDCVEETFETLEEFWKVESLMTFENIGMTKPSPSGVRYLTCCDCERGPLGIFDSPNDTAFVAIARVKNEPDSK</sequence>
<dbReference type="GO" id="GO:0016020">
    <property type="term" value="C:membrane"/>
    <property type="evidence" value="ECO:0007669"/>
    <property type="project" value="TreeGrafter"/>
</dbReference>
<dbReference type="GeneID" id="100903086"/>
<name>A0AAJ6VZE3_9ACAR</name>
<evidence type="ECO:0000256" key="3">
    <source>
        <dbReference type="ARBA" id="ARBA00022927"/>
    </source>
</evidence>
<dbReference type="Gene3D" id="2.170.150.10">
    <property type="entry name" value="Metal Binding Protein, Guanine Nucleotide Exchange Factor, Chain A"/>
    <property type="match status" value="1"/>
</dbReference>
<dbReference type="GO" id="GO:0006892">
    <property type="term" value="P:post-Golgi vesicle-mediated transport"/>
    <property type="evidence" value="ECO:0007669"/>
    <property type="project" value="TreeGrafter"/>
</dbReference>
<keyword evidence="1" id="KW-0813">Transport</keyword>
<evidence type="ECO:0000313" key="4">
    <source>
        <dbReference type="Proteomes" id="UP000694867"/>
    </source>
</evidence>
<dbReference type="CTD" id="34142"/>
<dbReference type="PANTHER" id="PTHR13276">
    <property type="entry name" value="GUANINE NUCLEOTIDE EXCHANGE FACTOR MSS4"/>
    <property type="match status" value="1"/>
</dbReference>
<keyword evidence="4" id="KW-1185">Reference proteome</keyword>
<dbReference type="FunFam" id="2.170.150.10:FF:000005">
    <property type="entry name" value="Guanine nucleotide exchange factor MSS4"/>
    <property type="match status" value="1"/>
</dbReference>
<dbReference type="GO" id="GO:0005829">
    <property type="term" value="C:cytosol"/>
    <property type="evidence" value="ECO:0007669"/>
    <property type="project" value="TreeGrafter"/>
</dbReference>